<gene>
    <name evidence="2" type="ORF">PECUL_23A000863</name>
</gene>
<evidence type="ECO:0000313" key="3">
    <source>
        <dbReference type="Proteomes" id="UP001295444"/>
    </source>
</evidence>
<evidence type="ECO:0000256" key="1">
    <source>
        <dbReference type="SAM" id="MobiDB-lite"/>
    </source>
</evidence>
<evidence type="ECO:0000313" key="2">
    <source>
        <dbReference type="EMBL" id="CAH2276786.1"/>
    </source>
</evidence>
<name>A0AAD1W0W8_PELCU</name>
<dbReference type="Proteomes" id="UP001295444">
    <property type="component" value="Chromosome 03"/>
</dbReference>
<feature type="region of interest" description="Disordered" evidence="1">
    <location>
        <begin position="1"/>
        <end position="66"/>
    </location>
</feature>
<protein>
    <submittedName>
        <fullName evidence="2">Uncharacterized protein</fullName>
    </submittedName>
</protein>
<dbReference type="EMBL" id="OW240914">
    <property type="protein sequence ID" value="CAH2276786.1"/>
    <property type="molecule type" value="Genomic_DNA"/>
</dbReference>
<proteinExistence type="predicted"/>
<dbReference type="AlphaFoldDB" id="A0AAD1W0W8"/>
<organism evidence="2 3">
    <name type="scientific">Pelobates cultripes</name>
    <name type="common">Western spadefoot toad</name>
    <dbReference type="NCBI Taxonomy" id="61616"/>
    <lineage>
        <taxon>Eukaryota</taxon>
        <taxon>Metazoa</taxon>
        <taxon>Chordata</taxon>
        <taxon>Craniata</taxon>
        <taxon>Vertebrata</taxon>
        <taxon>Euteleostomi</taxon>
        <taxon>Amphibia</taxon>
        <taxon>Batrachia</taxon>
        <taxon>Anura</taxon>
        <taxon>Pelobatoidea</taxon>
        <taxon>Pelobatidae</taxon>
        <taxon>Pelobates</taxon>
    </lineage>
</organism>
<accession>A0AAD1W0W8</accession>
<sequence length="66" mass="7328">MHTPDHHETPTWTEAGLTQALTQASTNAKHKSYEEPSPKPTQSVKETRSSDKRMGETGAEAPFYTL</sequence>
<keyword evidence="3" id="KW-1185">Reference proteome</keyword>
<reference evidence="2" key="1">
    <citation type="submission" date="2022-03" db="EMBL/GenBank/DDBJ databases">
        <authorList>
            <person name="Alioto T."/>
            <person name="Alioto T."/>
            <person name="Gomez Garrido J."/>
        </authorList>
    </citation>
    <scope>NUCLEOTIDE SEQUENCE</scope>
</reference>
<feature type="compositionally biased region" description="Basic and acidic residues" evidence="1">
    <location>
        <begin position="45"/>
        <end position="55"/>
    </location>
</feature>